<proteinExistence type="predicted"/>
<dbReference type="Proteomes" id="UP000276133">
    <property type="component" value="Unassembled WGS sequence"/>
</dbReference>
<dbReference type="SUPFAM" id="SSF46689">
    <property type="entry name" value="Homeodomain-like"/>
    <property type="match status" value="1"/>
</dbReference>
<dbReference type="InterPro" id="IPR009057">
    <property type="entry name" value="Homeodomain-like_sf"/>
</dbReference>
<comment type="subcellular location">
    <subcellularLocation>
        <location evidence="1 2 3">Nucleus</location>
    </subcellularLocation>
</comment>
<dbReference type="EMBL" id="REGN01001586">
    <property type="protein sequence ID" value="RNA33738.1"/>
    <property type="molecule type" value="Genomic_DNA"/>
</dbReference>
<gene>
    <name evidence="6" type="ORF">BpHYR1_000197</name>
</gene>
<feature type="region of interest" description="Disordered" evidence="4">
    <location>
        <begin position="1"/>
        <end position="42"/>
    </location>
</feature>
<evidence type="ECO:0000313" key="6">
    <source>
        <dbReference type="EMBL" id="RNA33738.1"/>
    </source>
</evidence>
<dbReference type="OrthoDB" id="6159439at2759"/>
<dbReference type="Gene3D" id="1.10.10.60">
    <property type="entry name" value="Homeodomain-like"/>
    <property type="match status" value="1"/>
</dbReference>
<keyword evidence="2 3" id="KW-0371">Homeobox</keyword>
<sequence>MLSFSEYTKCPSISLSPTSTKSSASVSDNQLHSTESDTKANHSSFRIDDIIKTKSENSDQPNAPTAFYDFASYLPHMNPLLNKNPFNFKLSLFNGMNSNQLISAAFAAAAASGNQNNDNSAYSMAECTNGPNGFPKLSSQFAENYSQANSAALASSIVAAAQAASNNQIKNSIKLCRRRKARTVFSDQQLSGLEKRFECQKYLSTPERVELANSLGLSETQKKTNEFTHMMNYLVLFFLFGGINK</sequence>
<dbReference type="PANTHER" id="PTHR24333:SF8">
    <property type="entry name" value="HOMEOBOX PROTEIN CEH-62"/>
    <property type="match status" value="1"/>
</dbReference>
<feature type="domain" description="Homeobox" evidence="5">
    <location>
        <begin position="176"/>
        <end position="221"/>
    </location>
</feature>
<evidence type="ECO:0000256" key="3">
    <source>
        <dbReference type="RuleBase" id="RU000682"/>
    </source>
</evidence>
<dbReference type="Pfam" id="PF00046">
    <property type="entry name" value="Homeodomain"/>
    <property type="match status" value="1"/>
</dbReference>
<dbReference type="STRING" id="10195.A0A3M7SDU6"/>
<dbReference type="GO" id="GO:0003677">
    <property type="term" value="F:DNA binding"/>
    <property type="evidence" value="ECO:0007669"/>
    <property type="project" value="UniProtKB-UniRule"/>
</dbReference>
<reference evidence="6 7" key="1">
    <citation type="journal article" date="2018" name="Sci. Rep.">
        <title>Genomic signatures of local adaptation to the degree of environmental predictability in rotifers.</title>
        <authorList>
            <person name="Franch-Gras L."/>
            <person name="Hahn C."/>
            <person name="Garcia-Roger E.M."/>
            <person name="Carmona M.J."/>
            <person name="Serra M."/>
            <person name="Gomez A."/>
        </authorList>
    </citation>
    <scope>NUCLEOTIDE SEQUENCE [LARGE SCALE GENOMIC DNA]</scope>
    <source>
        <strain evidence="6">HYR1</strain>
    </source>
</reference>
<dbReference type="InterPro" id="IPR050848">
    <property type="entry name" value="Homeobox_TF"/>
</dbReference>
<protein>
    <submittedName>
        <fullName evidence="6">Brain-specific homeobox</fullName>
    </submittedName>
</protein>
<evidence type="ECO:0000256" key="1">
    <source>
        <dbReference type="ARBA" id="ARBA00004123"/>
    </source>
</evidence>
<dbReference type="CDD" id="cd00086">
    <property type="entry name" value="homeodomain"/>
    <property type="match status" value="1"/>
</dbReference>
<name>A0A3M7SDU6_BRAPC</name>
<dbReference type="GO" id="GO:0005634">
    <property type="term" value="C:nucleus"/>
    <property type="evidence" value="ECO:0007669"/>
    <property type="project" value="UniProtKB-SubCell"/>
</dbReference>
<feature type="DNA-binding region" description="Homeobox" evidence="2">
    <location>
        <begin position="178"/>
        <end position="222"/>
    </location>
</feature>
<accession>A0A3M7SDU6</accession>
<dbReference type="InterPro" id="IPR001356">
    <property type="entry name" value="HD"/>
</dbReference>
<comment type="caution">
    <text evidence="6">The sequence shown here is derived from an EMBL/GenBank/DDBJ whole genome shotgun (WGS) entry which is preliminary data.</text>
</comment>
<evidence type="ECO:0000313" key="7">
    <source>
        <dbReference type="Proteomes" id="UP000276133"/>
    </source>
</evidence>
<keyword evidence="2 3" id="KW-0238">DNA-binding</keyword>
<evidence type="ECO:0000256" key="2">
    <source>
        <dbReference type="PROSITE-ProRule" id="PRU00108"/>
    </source>
</evidence>
<evidence type="ECO:0000256" key="4">
    <source>
        <dbReference type="SAM" id="MobiDB-lite"/>
    </source>
</evidence>
<dbReference type="PANTHER" id="PTHR24333">
    <property type="entry name" value="HOMEO BOX HB9 LIKE A-RELATED"/>
    <property type="match status" value="1"/>
</dbReference>
<dbReference type="AlphaFoldDB" id="A0A3M7SDU6"/>
<keyword evidence="7" id="KW-1185">Reference proteome</keyword>
<organism evidence="6 7">
    <name type="scientific">Brachionus plicatilis</name>
    <name type="common">Marine rotifer</name>
    <name type="synonym">Brachionus muelleri</name>
    <dbReference type="NCBI Taxonomy" id="10195"/>
    <lineage>
        <taxon>Eukaryota</taxon>
        <taxon>Metazoa</taxon>
        <taxon>Spiralia</taxon>
        <taxon>Gnathifera</taxon>
        <taxon>Rotifera</taxon>
        <taxon>Eurotatoria</taxon>
        <taxon>Monogononta</taxon>
        <taxon>Pseudotrocha</taxon>
        <taxon>Ploima</taxon>
        <taxon>Brachionidae</taxon>
        <taxon>Brachionus</taxon>
    </lineage>
</organism>
<keyword evidence="2 3" id="KW-0539">Nucleus</keyword>
<evidence type="ECO:0000259" key="5">
    <source>
        <dbReference type="PROSITE" id="PS50071"/>
    </source>
</evidence>
<feature type="compositionally biased region" description="Low complexity" evidence="4">
    <location>
        <begin position="12"/>
        <end position="27"/>
    </location>
</feature>
<dbReference type="PROSITE" id="PS50071">
    <property type="entry name" value="HOMEOBOX_2"/>
    <property type="match status" value="1"/>
</dbReference>
<dbReference type="SMART" id="SM00389">
    <property type="entry name" value="HOX"/>
    <property type="match status" value="1"/>
</dbReference>